<dbReference type="EMBL" id="VYQE01000004">
    <property type="protein sequence ID" value="KAA9006704.1"/>
    <property type="molecule type" value="Genomic_DNA"/>
</dbReference>
<dbReference type="RefSeq" id="WP_150445722.1">
    <property type="nucleotide sequence ID" value="NZ_VYQE01000004.1"/>
</dbReference>
<keyword evidence="3" id="KW-1185">Reference proteome</keyword>
<evidence type="ECO:0000313" key="2">
    <source>
        <dbReference type="EMBL" id="KAA9006704.1"/>
    </source>
</evidence>
<dbReference type="InterPro" id="IPR019291">
    <property type="entry name" value="Host_attachment_protein"/>
</dbReference>
<reference evidence="2 3" key="1">
    <citation type="submission" date="2019-09" db="EMBL/GenBank/DDBJ databases">
        <authorList>
            <person name="Park J.-S."/>
            <person name="Choi H.-J."/>
        </authorList>
    </citation>
    <scope>NUCLEOTIDE SEQUENCE [LARGE SCALE GENOMIC DNA]</scope>
    <source>
        <strain evidence="2 3">176SS1-4</strain>
    </source>
</reference>
<comment type="caution">
    <text evidence="2">The sequence shown here is derived from an EMBL/GenBank/DDBJ whole genome shotgun (WGS) entry which is preliminary data.</text>
</comment>
<dbReference type="Proteomes" id="UP000326554">
    <property type="component" value="Unassembled WGS sequence"/>
</dbReference>
<protein>
    <submittedName>
        <fullName evidence="2">Host attachment protein</fullName>
    </submittedName>
</protein>
<feature type="region of interest" description="Disordered" evidence="1">
    <location>
        <begin position="48"/>
        <end position="69"/>
    </location>
</feature>
<name>A0A5J5GGQ4_9RHOB</name>
<organism evidence="2 3">
    <name type="scientific">Histidinibacterium aquaticum</name>
    <dbReference type="NCBI Taxonomy" id="2613962"/>
    <lineage>
        <taxon>Bacteria</taxon>
        <taxon>Pseudomonadati</taxon>
        <taxon>Pseudomonadota</taxon>
        <taxon>Alphaproteobacteria</taxon>
        <taxon>Rhodobacterales</taxon>
        <taxon>Paracoccaceae</taxon>
        <taxon>Histidinibacterium</taxon>
    </lineage>
</organism>
<evidence type="ECO:0000256" key="1">
    <source>
        <dbReference type="SAM" id="MobiDB-lite"/>
    </source>
</evidence>
<sequence length="149" mass="16613">MKAPRTWYVVMNTSRARVLRDLPGPREPAPIEISLQGPRRRLREVMEDRATRSYSSAGGGRRAAVEPGSDPIAEDARNFVREVVEYLDKQRLAKAFDRLVVIASSDAIGIWRAELPEALAACVQHEFVKNLVRFSARELVAAIRGLTSA</sequence>
<dbReference type="Pfam" id="PF10116">
    <property type="entry name" value="Host_attach"/>
    <property type="match status" value="1"/>
</dbReference>
<dbReference type="AlphaFoldDB" id="A0A5J5GGQ4"/>
<proteinExistence type="predicted"/>
<gene>
    <name evidence="2" type="ORF">F3S47_13040</name>
</gene>
<accession>A0A5J5GGQ4</accession>
<evidence type="ECO:0000313" key="3">
    <source>
        <dbReference type="Proteomes" id="UP000326554"/>
    </source>
</evidence>